<dbReference type="PANTHER" id="PTHR31121:SF7">
    <property type="entry name" value="MANNOSYLTRANSFERASE KTR4-RELATED"/>
    <property type="match status" value="1"/>
</dbReference>
<dbReference type="Pfam" id="PF01793">
    <property type="entry name" value="Glyco_transf_15"/>
    <property type="match status" value="1"/>
</dbReference>
<dbReference type="SUPFAM" id="SSF53448">
    <property type="entry name" value="Nucleotide-diphospho-sugar transferases"/>
    <property type="match status" value="1"/>
</dbReference>
<evidence type="ECO:0000256" key="1">
    <source>
        <dbReference type="ARBA" id="ARBA00007677"/>
    </source>
</evidence>
<feature type="chain" id="PRO_5042879746" evidence="5">
    <location>
        <begin position="32"/>
        <end position="403"/>
    </location>
</feature>
<dbReference type="PANTHER" id="PTHR31121">
    <property type="entry name" value="ALPHA-1,2 MANNOSYLTRANSFERASE KTR1"/>
    <property type="match status" value="1"/>
</dbReference>
<organism evidence="6 7">
    <name type="scientific">Acrodontium crateriforme</name>
    <dbReference type="NCBI Taxonomy" id="150365"/>
    <lineage>
        <taxon>Eukaryota</taxon>
        <taxon>Fungi</taxon>
        <taxon>Dikarya</taxon>
        <taxon>Ascomycota</taxon>
        <taxon>Pezizomycotina</taxon>
        <taxon>Dothideomycetes</taxon>
        <taxon>Dothideomycetidae</taxon>
        <taxon>Mycosphaerellales</taxon>
        <taxon>Teratosphaeriaceae</taxon>
        <taxon>Acrodontium</taxon>
    </lineage>
</organism>
<evidence type="ECO:0000256" key="2">
    <source>
        <dbReference type="ARBA" id="ARBA00022676"/>
    </source>
</evidence>
<dbReference type="GO" id="GO:0006487">
    <property type="term" value="P:protein N-linked glycosylation"/>
    <property type="evidence" value="ECO:0007669"/>
    <property type="project" value="TreeGrafter"/>
</dbReference>
<evidence type="ECO:0000313" key="6">
    <source>
        <dbReference type="EMBL" id="WPG98565.1"/>
    </source>
</evidence>
<dbReference type="InterPro" id="IPR029044">
    <property type="entry name" value="Nucleotide-diphossugar_trans"/>
</dbReference>
<dbReference type="GO" id="GO:0005794">
    <property type="term" value="C:Golgi apparatus"/>
    <property type="evidence" value="ECO:0007669"/>
    <property type="project" value="TreeGrafter"/>
</dbReference>
<gene>
    <name evidence="6" type="ORF">R9X50_00135700</name>
</gene>
<accession>A0AAQ3R2S2</accession>
<dbReference type="InterPro" id="IPR002685">
    <property type="entry name" value="Glyco_trans_15"/>
</dbReference>
<dbReference type="GO" id="GO:0006493">
    <property type="term" value="P:protein O-linked glycosylation"/>
    <property type="evidence" value="ECO:0007669"/>
    <property type="project" value="TreeGrafter"/>
</dbReference>
<keyword evidence="7" id="KW-1185">Reference proteome</keyword>
<keyword evidence="6" id="KW-0378">Hydrolase</keyword>
<evidence type="ECO:0000256" key="3">
    <source>
        <dbReference type="ARBA" id="ARBA00022679"/>
    </source>
</evidence>
<reference evidence="6 7" key="1">
    <citation type="submission" date="2023-11" db="EMBL/GenBank/DDBJ databases">
        <title>An acidophilic fungus is an integral part of prey digestion in a carnivorous sundew plant.</title>
        <authorList>
            <person name="Tsai I.J."/>
        </authorList>
    </citation>
    <scope>NUCLEOTIDE SEQUENCE [LARGE SCALE GENOMIC DNA]</scope>
    <source>
        <strain evidence="6">169a</strain>
    </source>
</reference>
<evidence type="ECO:0000256" key="4">
    <source>
        <dbReference type="SAM" id="MobiDB-lite"/>
    </source>
</evidence>
<dbReference type="GO" id="GO:0000032">
    <property type="term" value="P:cell wall mannoprotein biosynthetic process"/>
    <property type="evidence" value="ECO:0007669"/>
    <property type="project" value="TreeGrafter"/>
</dbReference>
<dbReference type="GO" id="GO:0000026">
    <property type="term" value="F:alpha-1,2-mannosyltransferase activity"/>
    <property type="evidence" value="ECO:0007669"/>
    <property type="project" value="TreeGrafter"/>
</dbReference>
<dbReference type="AlphaFoldDB" id="A0AAQ3R2S2"/>
<evidence type="ECO:0000313" key="7">
    <source>
        <dbReference type="Proteomes" id="UP001303373"/>
    </source>
</evidence>
<keyword evidence="3" id="KW-0808">Transferase</keyword>
<dbReference type="Proteomes" id="UP001303373">
    <property type="component" value="Chromosome 2"/>
</dbReference>
<comment type="similarity">
    <text evidence="1">Belongs to the glycosyltransferase 15 family.</text>
</comment>
<proteinExistence type="inferred from homology"/>
<feature type="signal peptide" evidence="5">
    <location>
        <begin position="1"/>
        <end position="31"/>
    </location>
</feature>
<feature type="region of interest" description="Disordered" evidence="4">
    <location>
        <begin position="34"/>
        <end position="71"/>
    </location>
</feature>
<protein>
    <submittedName>
        <fullName evidence="6">Family 15 alpha-1, 2-mannosyltransferase glycoside hydrolase</fullName>
    </submittedName>
</protein>
<evidence type="ECO:0000256" key="5">
    <source>
        <dbReference type="SAM" id="SignalP"/>
    </source>
</evidence>
<dbReference type="GO" id="GO:0016020">
    <property type="term" value="C:membrane"/>
    <property type="evidence" value="ECO:0007669"/>
    <property type="project" value="InterPro"/>
</dbReference>
<name>A0AAQ3R2S2_9PEZI</name>
<dbReference type="EMBL" id="CP138581">
    <property type="protein sequence ID" value="WPG98565.1"/>
    <property type="molecule type" value="Genomic_DNA"/>
</dbReference>
<dbReference type="Gene3D" id="3.90.550.10">
    <property type="entry name" value="Spore Coat Polysaccharide Biosynthesis Protein SpsA, Chain A"/>
    <property type="match status" value="1"/>
</dbReference>
<sequence length="403" mass="47499">MAFPKPIRLMAAATMVMFLFLVFQLMRNPTAVHPGEHEKIPGLARDPNLDETGEPPEPLHRVSGSNYDADNPNSDRINATLLSLVRNEELDQLLQSMKDLERTWNHKFNYPWTFINDVPFTEEFKKATRQVTKAEIKYEIIPKEHWDVPSFISPDLMEESAKILEENKVQYAQMKSYHQMCRWNSGMFYKHPALKDMQYYWRVEPNVHFFCDVDYDVFRYMRDHNKTYGFTVTLYDSPESVPQLWPETVKFLAANEQYLHPNNSMGFLTDKDRRPSHNEAANGYSTCHFWSNFEIADMNFWRSEAYEAYFQHLDRAGGFFYERWGDAPVHTIGVGLFEDKEKVHWFKDIGYQHIPFFNCPNSPKCRGCETGRLTDGDAWLKGEDCRPVWFKYHKNEWALSTGK</sequence>
<dbReference type="GO" id="GO:0016787">
    <property type="term" value="F:hydrolase activity"/>
    <property type="evidence" value="ECO:0007669"/>
    <property type="project" value="UniProtKB-KW"/>
</dbReference>
<keyword evidence="2" id="KW-0328">Glycosyltransferase</keyword>
<keyword evidence="5" id="KW-0732">Signal</keyword>
<dbReference type="FunFam" id="3.90.550.10:FF:000051">
    <property type="entry name" value="Alpha-1,2-mannosyltransferase (Ktr4)"/>
    <property type="match status" value="1"/>
</dbReference>